<evidence type="ECO:0000313" key="2">
    <source>
        <dbReference type="Proteomes" id="UP000790709"/>
    </source>
</evidence>
<feature type="non-terminal residue" evidence="1">
    <location>
        <position position="1"/>
    </location>
</feature>
<sequence length="515" mass="57107">MTSTCLRRSALPILRVLVARPCARRSLHSAVRTFATEASPDYDPKPSNYGQPLFPSHPHLLKPNELTPGIPSEEYERRRKELMDSLPANSVVVSVAAPIKYMSASMYYKFRQASDFWYLTGFEEPDAAVVLEKNSTSRGYRMSLFSSGKDSAKEKWDGARTSFGDAANIFKADDALSIRDFASQLKSLTSLYSNVYVDIPPHSSRRGARSTKSLLNYLSPTVGVRSEYETVVESLSSARRKPLSPLISRQRAIKSEREQQIMRAAADISGRAHAKTMRFTRPGVSEAALAAHFEYLCSLSGSQRLAYVPVIASGPNALIIHYTSNNQVVRDGEMILMDAGCEYNGYASDITRTYPASGTFTDPQKELYTAVLSAQKALIGLCTESTKLNLHDLHRKSCDLLKQELNQIGFKLHTGDLERILYPHFLSHPIGIDLHESSNFDRGEYLKAGMVITVEPGLYVPPTANFPKHFHNMGIRIEDEVLIGQEHPVILSVSAPKEVVDIEGACQGVLGLEPF</sequence>
<dbReference type="Proteomes" id="UP000790709">
    <property type="component" value="Unassembled WGS sequence"/>
</dbReference>
<comment type="caution">
    <text evidence="1">The sequence shown here is derived from an EMBL/GenBank/DDBJ whole genome shotgun (WGS) entry which is preliminary data.</text>
</comment>
<protein>
    <submittedName>
        <fullName evidence="1">Peptidase M24</fullName>
    </submittedName>
</protein>
<organism evidence="1 2">
    <name type="scientific">Leucogyrophana mollusca</name>
    <dbReference type="NCBI Taxonomy" id="85980"/>
    <lineage>
        <taxon>Eukaryota</taxon>
        <taxon>Fungi</taxon>
        <taxon>Dikarya</taxon>
        <taxon>Basidiomycota</taxon>
        <taxon>Agaricomycotina</taxon>
        <taxon>Agaricomycetes</taxon>
        <taxon>Agaricomycetidae</taxon>
        <taxon>Boletales</taxon>
        <taxon>Boletales incertae sedis</taxon>
        <taxon>Leucogyrophana</taxon>
    </lineage>
</organism>
<keyword evidence="2" id="KW-1185">Reference proteome</keyword>
<proteinExistence type="predicted"/>
<dbReference type="EMBL" id="MU266514">
    <property type="protein sequence ID" value="KAH7921706.1"/>
    <property type="molecule type" value="Genomic_DNA"/>
</dbReference>
<reference evidence="1" key="1">
    <citation type="journal article" date="2021" name="New Phytol.">
        <title>Evolutionary innovations through gain and loss of genes in the ectomycorrhizal Boletales.</title>
        <authorList>
            <person name="Wu G."/>
            <person name="Miyauchi S."/>
            <person name="Morin E."/>
            <person name="Kuo A."/>
            <person name="Drula E."/>
            <person name="Varga T."/>
            <person name="Kohler A."/>
            <person name="Feng B."/>
            <person name="Cao Y."/>
            <person name="Lipzen A."/>
            <person name="Daum C."/>
            <person name="Hundley H."/>
            <person name="Pangilinan J."/>
            <person name="Johnson J."/>
            <person name="Barry K."/>
            <person name="LaButti K."/>
            <person name="Ng V."/>
            <person name="Ahrendt S."/>
            <person name="Min B."/>
            <person name="Choi I.G."/>
            <person name="Park H."/>
            <person name="Plett J.M."/>
            <person name="Magnuson J."/>
            <person name="Spatafora J.W."/>
            <person name="Nagy L.G."/>
            <person name="Henrissat B."/>
            <person name="Grigoriev I.V."/>
            <person name="Yang Z.L."/>
            <person name="Xu J."/>
            <person name="Martin F.M."/>
        </authorList>
    </citation>
    <scope>NUCLEOTIDE SEQUENCE</scope>
    <source>
        <strain evidence="1">KUC20120723A-06</strain>
    </source>
</reference>
<gene>
    <name evidence="1" type="ORF">BV22DRAFT_1114272</name>
</gene>
<accession>A0ACB8B915</accession>
<evidence type="ECO:0000313" key="1">
    <source>
        <dbReference type="EMBL" id="KAH7921706.1"/>
    </source>
</evidence>
<name>A0ACB8B915_9AGAM</name>